<dbReference type="AlphaFoldDB" id="A0A7G9WFS7"/>
<dbReference type="Pfam" id="PF13346">
    <property type="entry name" value="ABC2_membrane_5"/>
    <property type="match status" value="1"/>
</dbReference>
<dbReference type="KEGG" id="caml:H6X83_11440"/>
<feature type="transmembrane region" description="Helical" evidence="1">
    <location>
        <begin position="175"/>
        <end position="200"/>
    </location>
</feature>
<evidence type="ECO:0000256" key="1">
    <source>
        <dbReference type="SAM" id="Phobius"/>
    </source>
</evidence>
<feature type="transmembrane region" description="Helical" evidence="1">
    <location>
        <begin position="73"/>
        <end position="93"/>
    </location>
</feature>
<dbReference type="RefSeq" id="WP_212506609.1">
    <property type="nucleotide sequence ID" value="NZ_CP060696.1"/>
</dbReference>
<accession>A0A7G9WFS7</accession>
<dbReference type="PANTHER" id="PTHR41309:SF2">
    <property type="entry name" value="MEMBRANE PROTEIN"/>
    <property type="match status" value="1"/>
</dbReference>
<keyword evidence="3" id="KW-1185">Reference proteome</keyword>
<gene>
    <name evidence="2" type="ORF">H6X83_11440</name>
</gene>
<evidence type="ECO:0000313" key="2">
    <source>
        <dbReference type="EMBL" id="QNO17539.1"/>
    </source>
</evidence>
<dbReference type="InterPro" id="IPR025699">
    <property type="entry name" value="ABC2_memb-like"/>
</dbReference>
<reference evidence="2 3" key="1">
    <citation type="submission" date="2020-08" db="EMBL/GenBank/DDBJ databases">
        <authorList>
            <person name="Ren C."/>
            <person name="Gu Y."/>
            <person name="Xu Y."/>
        </authorList>
    </citation>
    <scope>NUCLEOTIDE SEQUENCE [LARGE SCALE GENOMIC DNA]</scope>
    <source>
        <strain evidence="2 3">LBM18003</strain>
    </source>
</reference>
<feature type="transmembrane region" description="Helical" evidence="1">
    <location>
        <begin position="142"/>
        <end position="163"/>
    </location>
</feature>
<evidence type="ECO:0000313" key="3">
    <source>
        <dbReference type="Proteomes" id="UP000516046"/>
    </source>
</evidence>
<proteinExistence type="predicted"/>
<organism evidence="2 3">
    <name type="scientific">Caproicibacterium amylolyticum</name>
    <dbReference type="NCBI Taxonomy" id="2766537"/>
    <lineage>
        <taxon>Bacteria</taxon>
        <taxon>Bacillati</taxon>
        <taxon>Bacillota</taxon>
        <taxon>Clostridia</taxon>
        <taxon>Eubacteriales</taxon>
        <taxon>Oscillospiraceae</taxon>
        <taxon>Caproicibacterium</taxon>
    </lineage>
</organism>
<dbReference type="Proteomes" id="UP000516046">
    <property type="component" value="Chromosome"/>
</dbReference>
<keyword evidence="1" id="KW-0472">Membrane</keyword>
<dbReference type="PANTHER" id="PTHR41309">
    <property type="entry name" value="MEMBRANE PROTEIN-RELATED"/>
    <property type="match status" value="1"/>
</dbReference>
<name>A0A7G9WFS7_9FIRM</name>
<sequence>MKALLLKDFYVIVKQMKIFLLLIVVFAFIPHFSMAVFSVGYAAMLPFTALAYDERSKWDTLARMLPYTSAASVLDKYVLGYLMMFGAAVISLLGGAVNVSFFQSGSMAETLQAVGFGALIGLLFLSIELPFVYRFGIEKGRLVFLGLCALTGGIVGGLFGIGGNTASLFSGVSSTLLMGIICTAVAVIHLLSILLSIHFYKNKK</sequence>
<keyword evidence="1" id="KW-1133">Transmembrane helix</keyword>
<protein>
    <submittedName>
        <fullName evidence="2">ABC-2 transporter permease</fullName>
    </submittedName>
</protein>
<feature type="transmembrane region" description="Helical" evidence="1">
    <location>
        <begin position="113"/>
        <end position="135"/>
    </location>
</feature>
<dbReference type="EMBL" id="CP060696">
    <property type="protein sequence ID" value="QNO17539.1"/>
    <property type="molecule type" value="Genomic_DNA"/>
</dbReference>
<keyword evidence="1" id="KW-0812">Transmembrane</keyword>